<dbReference type="AlphaFoldDB" id="A0A239AJZ0"/>
<dbReference type="Proteomes" id="UP000198420">
    <property type="component" value="Unassembled WGS sequence"/>
</dbReference>
<dbReference type="GO" id="GO:0004180">
    <property type="term" value="F:carboxypeptidase activity"/>
    <property type="evidence" value="ECO:0007669"/>
    <property type="project" value="UniProtKB-KW"/>
</dbReference>
<evidence type="ECO:0000313" key="4">
    <source>
        <dbReference type="Proteomes" id="UP000198420"/>
    </source>
</evidence>
<dbReference type="PANTHER" id="PTHR46825">
    <property type="entry name" value="D-ALANYL-D-ALANINE-CARBOXYPEPTIDASE/ENDOPEPTIDASE AMPH"/>
    <property type="match status" value="1"/>
</dbReference>
<evidence type="ECO:0000256" key="1">
    <source>
        <dbReference type="SAM" id="SignalP"/>
    </source>
</evidence>
<organism evidence="3 4">
    <name type="scientific">Actinomadura mexicana</name>
    <dbReference type="NCBI Taxonomy" id="134959"/>
    <lineage>
        <taxon>Bacteria</taxon>
        <taxon>Bacillati</taxon>
        <taxon>Actinomycetota</taxon>
        <taxon>Actinomycetes</taxon>
        <taxon>Streptosporangiales</taxon>
        <taxon>Thermomonosporaceae</taxon>
        <taxon>Actinomadura</taxon>
    </lineage>
</organism>
<dbReference type="SUPFAM" id="SSF56601">
    <property type="entry name" value="beta-lactamase/transpeptidase-like"/>
    <property type="match status" value="1"/>
</dbReference>
<accession>A0A239AJZ0</accession>
<keyword evidence="3" id="KW-0645">Protease</keyword>
<dbReference type="RefSeq" id="WP_089313883.1">
    <property type="nucleotide sequence ID" value="NZ_FZNP01000009.1"/>
</dbReference>
<evidence type="ECO:0000259" key="2">
    <source>
        <dbReference type="Pfam" id="PF00144"/>
    </source>
</evidence>
<protein>
    <submittedName>
        <fullName evidence="3">D-alanyl-D-alanine carboxypeptidase</fullName>
    </submittedName>
</protein>
<feature type="signal peptide" evidence="1">
    <location>
        <begin position="1"/>
        <end position="29"/>
    </location>
</feature>
<feature type="chain" id="PRO_5013076820" evidence="1">
    <location>
        <begin position="30"/>
        <end position="379"/>
    </location>
</feature>
<dbReference type="Pfam" id="PF00144">
    <property type="entry name" value="Beta-lactamase"/>
    <property type="match status" value="1"/>
</dbReference>
<dbReference type="EMBL" id="FZNP01000009">
    <property type="protein sequence ID" value="SNR95840.1"/>
    <property type="molecule type" value="Genomic_DNA"/>
</dbReference>
<dbReference type="InterPro" id="IPR012338">
    <property type="entry name" value="Beta-lactam/transpept-like"/>
</dbReference>
<dbReference type="Gene3D" id="3.40.710.10">
    <property type="entry name" value="DD-peptidase/beta-lactamase superfamily"/>
    <property type="match status" value="1"/>
</dbReference>
<feature type="domain" description="Beta-lactamase-related" evidence="2">
    <location>
        <begin position="38"/>
        <end position="369"/>
    </location>
</feature>
<dbReference type="InterPro" id="IPR001466">
    <property type="entry name" value="Beta-lactam-related"/>
</dbReference>
<keyword evidence="4" id="KW-1185">Reference proteome</keyword>
<dbReference type="PANTHER" id="PTHR46825:SF7">
    <property type="entry name" value="D-ALANYL-D-ALANINE CARBOXYPEPTIDASE"/>
    <property type="match status" value="1"/>
</dbReference>
<name>A0A239AJZ0_9ACTN</name>
<reference evidence="4" key="1">
    <citation type="submission" date="2017-06" db="EMBL/GenBank/DDBJ databases">
        <authorList>
            <person name="Varghese N."/>
            <person name="Submissions S."/>
        </authorList>
    </citation>
    <scope>NUCLEOTIDE SEQUENCE [LARGE SCALE GENOMIC DNA]</scope>
    <source>
        <strain evidence="4">DSM 44485</strain>
    </source>
</reference>
<proteinExistence type="predicted"/>
<evidence type="ECO:0000313" key="3">
    <source>
        <dbReference type="EMBL" id="SNR95840.1"/>
    </source>
</evidence>
<dbReference type="InterPro" id="IPR050491">
    <property type="entry name" value="AmpC-like"/>
</dbReference>
<keyword evidence="3" id="KW-0378">Hydrolase</keyword>
<sequence length="379" mass="40270">MITRNLVPRGAAAVVLALAVGVSAVPANAATPGPADLRQVVESLSGPDGAPGALAQVHDRHGRLTATSGVADVRTNTPVDPRSRFRIGSLTKPFTATVVLQLVGEGRIELDAPVERYLPGVVRGADNDGRQITVRQLLQHTSGLPDVLDHMSPLEVLKDPLRHWEARELVDIALPHPREFEPGKGWGYSNTNYLLAGMIIESVTGRPYGGEIRRRVIRPLGLHDTFVPTDAPGIPGPHPRGYVRPQSELVDITRLNPTVGGAAGGMISSAPDLNRFLAAVLRGRLLKPAQLREMLTARPTGRTSGSKYGLGLEWTPFKGSPTCEDGFWSHDGDMLGFSVRTGATTHGRQATVMVNLNPGGGPALDEAMKAALPDALCGT</sequence>
<gene>
    <name evidence="3" type="ORF">SAMN06265355_10924</name>
</gene>
<dbReference type="OrthoDB" id="3499702at2"/>
<keyword evidence="1" id="KW-0732">Signal</keyword>
<keyword evidence="3" id="KW-0121">Carboxypeptidase</keyword>